<dbReference type="CDD" id="cd00093">
    <property type="entry name" value="HTH_XRE"/>
    <property type="match status" value="1"/>
</dbReference>
<dbReference type="Pfam" id="PF19054">
    <property type="entry name" value="DUF5753"/>
    <property type="match status" value="1"/>
</dbReference>
<dbReference type="RefSeq" id="WP_203886618.1">
    <property type="nucleotide sequence ID" value="NZ_BAABHH010000026.1"/>
</dbReference>
<evidence type="ECO:0000313" key="3">
    <source>
        <dbReference type="Proteomes" id="UP000630097"/>
    </source>
</evidence>
<dbReference type="InterPro" id="IPR001387">
    <property type="entry name" value="Cro/C1-type_HTH"/>
</dbReference>
<accession>A0A8J3PYE4</accession>
<dbReference type="PROSITE" id="PS50943">
    <property type="entry name" value="HTH_CROC1"/>
    <property type="match status" value="1"/>
</dbReference>
<gene>
    <name evidence="2" type="ORF">Pka01_64290</name>
</gene>
<comment type="caution">
    <text evidence="2">The sequence shown here is derived from an EMBL/GenBank/DDBJ whole genome shotgun (WGS) entry which is preliminary data.</text>
</comment>
<sequence>MPNVRQTREALGTRLRELRLDIGLNGKQFAESLHWLATKVSKIEHGKQTPTEDDIRAWAAATGTEDQVPSLLAQLRSLELAYAEWRRHLRSGTTARQQQIAAIEAETTVTRVFEPSTVPGLLQTSEYARSIITQSIRVHQIPDDLDAGVAARMARQDVLYQAGKGFHFILTEAVLRNRLCPVDALKGQIERLMVTTSLANVVLGVVPFTARLPKAPVHGFFLYDDRIVQVETFAAHLTLTQQEEIELYGKIFNLMHGAAVYGREAVALMTQVLHDLSAAEQ</sequence>
<proteinExistence type="predicted"/>
<organism evidence="2 3">
    <name type="scientific">Planotetraspora kaengkrachanensis</name>
    <dbReference type="NCBI Taxonomy" id="575193"/>
    <lineage>
        <taxon>Bacteria</taxon>
        <taxon>Bacillati</taxon>
        <taxon>Actinomycetota</taxon>
        <taxon>Actinomycetes</taxon>
        <taxon>Streptosporangiales</taxon>
        <taxon>Streptosporangiaceae</taxon>
        <taxon>Planotetraspora</taxon>
    </lineage>
</organism>
<keyword evidence="3" id="KW-1185">Reference proteome</keyword>
<dbReference type="GO" id="GO:0003677">
    <property type="term" value="F:DNA binding"/>
    <property type="evidence" value="ECO:0007669"/>
    <property type="project" value="InterPro"/>
</dbReference>
<evidence type="ECO:0000313" key="2">
    <source>
        <dbReference type="EMBL" id="GIG83302.1"/>
    </source>
</evidence>
<dbReference type="AlphaFoldDB" id="A0A8J3PYE4"/>
<feature type="domain" description="HTH cro/C1-type" evidence="1">
    <location>
        <begin position="15"/>
        <end position="71"/>
    </location>
</feature>
<dbReference type="SUPFAM" id="SSF47413">
    <property type="entry name" value="lambda repressor-like DNA-binding domains"/>
    <property type="match status" value="1"/>
</dbReference>
<dbReference type="SMART" id="SM00530">
    <property type="entry name" value="HTH_XRE"/>
    <property type="match status" value="1"/>
</dbReference>
<name>A0A8J3PYE4_9ACTN</name>
<evidence type="ECO:0000259" key="1">
    <source>
        <dbReference type="PROSITE" id="PS50943"/>
    </source>
</evidence>
<protein>
    <submittedName>
        <fullName evidence="2">Transcriptional regulator</fullName>
    </submittedName>
</protein>
<dbReference type="InterPro" id="IPR010982">
    <property type="entry name" value="Lambda_DNA-bd_dom_sf"/>
</dbReference>
<dbReference type="EMBL" id="BONV01000037">
    <property type="protein sequence ID" value="GIG83302.1"/>
    <property type="molecule type" value="Genomic_DNA"/>
</dbReference>
<dbReference type="Proteomes" id="UP000630097">
    <property type="component" value="Unassembled WGS sequence"/>
</dbReference>
<dbReference type="InterPro" id="IPR043917">
    <property type="entry name" value="DUF5753"/>
</dbReference>
<dbReference type="Pfam" id="PF13560">
    <property type="entry name" value="HTH_31"/>
    <property type="match status" value="1"/>
</dbReference>
<reference evidence="2 3" key="1">
    <citation type="submission" date="2021-01" db="EMBL/GenBank/DDBJ databases">
        <title>Whole genome shotgun sequence of Planotetraspora kaengkrachanensis NBRC 104272.</title>
        <authorList>
            <person name="Komaki H."/>
            <person name="Tamura T."/>
        </authorList>
    </citation>
    <scope>NUCLEOTIDE SEQUENCE [LARGE SCALE GENOMIC DNA]</scope>
    <source>
        <strain evidence="2 3">NBRC 104272</strain>
    </source>
</reference>
<dbReference type="Gene3D" id="1.10.260.40">
    <property type="entry name" value="lambda repressor-like DNA-binding domains"/>
    <property type="match status" value="1"/>
</dbReference>